<dbReference type="GO" id="GO:0000122">
    <property type="term" value="P:negative regulation of transcription by RNA polymerase II"/>
    <property type="evidence" value="ECO:0007669"/>
    <property type="project" value="TreeGrafter"/>
</dbReference>
<dbReference type="AlphaFoldDB" id="A0AAV2A3E5"/>
<keyword evidence="2" id="KW-0539">Nucleus</keyword>
<dbReference type="PANTHER" id="PTHR15111:SF0">
    <property type="entry name" value="UNCONVENTIONAL PREFOLDIN RPB5 INTERACTOR 1"/>
    <property type="match status" value="1"/>
</dbReference>
<sequence length="387" mass="44437">MEPAHVKRLKDEHSKGLQLCQEKISQWLKFKADYEALKERLETLPNSISYDVTVPFGMNAFTMGKIVHTNEVMVLLGDNWFAEVSAKQAAAIAERRIKQCTKMLADLEKEKEQYHNWMNYIDEVSANSEGLIEIVEKYDDEEEKRWREQHAKNVKAHRQKLARERKNSNGESTASNSDDEYRQRLESLELTEEDSEAKSEDGSTFDYSDDTSQHSEDPTLHPTKSSLKLKIPNRQRTLSFDSGTEDSSPHPTGVWENGKHVRWQDLSRQNIKRITFKHSKRKKSQPIKCQSPEPLPDEPQPLIQSPSDIYKQFGSFFPASPPKSILKVKHSPTPPDNDDPPDFPSSSNTAFTGEVYEHSSSSPVHVIEKKSSRPVSQFKNSRKNRKK</sequence>
<proteinExistence type="inferred from homology"/>
<evidence type="ECO:0000313" key="5">
    <source>
        <dbReference type="EMBL" id="CAL1278555.1"/>
    </source>
</evidence>
<dbReference type="InterPro" id="IPR004127">
    <property type="entry name" value="Prefoldin_subunit_alpha"/>
</dbReference>
<evidence type="ECO:0000256" key="3">
    <source>
        <dbReference type="ARBA" id="ARBA00038295"/>
    </source>
</evidence>
<comment type="subcellular location">
    <subcellularLocation>
        <location evidence="1">Nucleus</location>
    </subcellularLocation>
</comment>
<comment type="caution">
    <text evidence="5">The sequence shown here is derived from an EMBL/GenBank/DDBJ whole genome shotgun (WGS) entry which is preliminary data.</text>
</comment>
<organism evidence="5 6">
    <name type="scientific">Larinioides sclopetarius</name>
    <dbReference type="NCBI Taxonomy" id="280406"/>
    <lineage>
        <taxon>Eukaryota</taxon>
        <taxon>Metazoa</taxon>
        <taxon>Ecdysozoa</taxon>
        <taxon>Arthropoda</taxon>
        <taxon>Chelicerata</taxon>
        <taxon>Arachnida</taxon>
        <taxon>Araneae</taxon>
        <taxon>Araneomorphae</taxon>
        <taxon>Entelegynae</taxon>
        <taxon>Araneoidea</taxon>
        <taxon>Araneidae</taxon>
        <taxon>Larinioides</taxon>
    </lineage>
</organism>
<dbReference type="InterPro" id="IPR009053">
    <property type="entry name" value="Prefoldin"/>
</dbReference>
<evidence type="ECO:0000313" key="6">
    <source>
        <dbReference type="Proteomes" id="UP001497382"/>
    </source>
</evidence>
<dbReference type="PANTHER" id="PTHR15111">
    <property type="entry name" value="RNA POLYMERASE II SUBUNIT 5-MEDIATING PROTEIN NNX3"/>
    <property type="match status" value="1"/>
</dbReference>
<dbReference type="Pfam" id="PF02996">
    <property type="entry name" value="Prefoldin"/>
    <property type="match status" value="1"/>
</dbReference>
<keyword evidence="6" id="KW-1185">Reference proteome</keyword>
<dbReference type="Proteomes" id="UP001497382">
    <property type="component" value="Unassembled WGS sequence"/>
</dbReference>
<reference evidence="5 6" key="1">
    <citation type="submission" date="2024-04" db="EMBL/GenBank/DDBJ databases">
        <authorList>
            <person name="Rising A."/>
            <person name="Reimegard J."/>
            <person name="Sonavane S."/>
            <person name="Akerstrom W."/>
            <person name="Nylinder S."/>
            <person name="Hedman E."/>
            <person name="Kallberg Y."/>
        </authorList>
    </citation>
    <scope>NUCLEOTIDE SEQUENCE [LARGE SCALE GENOMIC DNA]</scope>
</reference>
<dbReference type="GO" id="GO:0003714">
    <property type="term" value="F:transcription corepressor activity"/>
    <property type="evidence" value="ECO:0007669"/>
    <property type="project" value="TreeGrafter"/>
</dbReference>
<evidence type="ECO:0000256" key="4">
    <source>
        <dbReference type="SAM" id="MobiDB-lite"/>
    </source>
</evidence>
<dbReference type="GO" id="GO:0005634">
    <property type="term" value="C:nucleus"/>
    <property type="evidence" value="ECO:0007669"/>
    <property type="project" value="UniProtKB-SubCell"/>
</dbReference>
<feature type="region of interest" description="Disordered" evidence="4">
    <location>
        <begin position="149"/>
        <end position="387"/>
    </location>
</feature>
<comment type="similarity">
    <text evidence="3">Belongs to the RNA polymerase II subunit 5-mediating protein family.</text>
</comment>
<evidence type="ECO:0000256" key="1">
    <source>
        <dbReference type="ARBA" id="ARBA00004123"/>
    </source>
</evidence>
<evidence type="ECO:0008006" key="7">
    <source>
        <dbReference type="Google" id="ProtNLM"/>
    </source>
</evidence>
<feature type="compositionally biased region" description="Basic residues" evidence="4">
    <location>
        <begin position="270"/>
        <end position="285"/>
    </location>
</feature>
<accession>A0AAV2A3E5</accession>
<dbReference type="Gene3D" id="1.10.287.370">
    <property type="match status" value="1"/>
</dbReference>
<dbReference type="GO" id="GO:0019212">
    <property type="term" value="F:phosphatase inhibitor activity"/>
    <property type="evidence" value="ECO:0007669"/>
    <property type="project" value="TreeGrafter"/>
</dbReference>
<dbReference type="CDD" id="cd23159">
    <property type="entry name" value="Prefoldin_URI1"/>
    <property type="match status" value="1"/>
</dbReference>
<gene>
    <name evidence="5" type="ORF">LARSCL_LOCUS9851</name>
</gene>
<protein>
    <recommendedName>
        <fullName evidence="7">Unconventional prefoldin RPB5 interactor</fullName>
    </recommendedName>
</protein>
<evidence type="ECO:0000256" key="2">
    <source>
        <dbReference type="ARBA" id="ARBA00023242"/>
    </source>
</evidence>
<name>A0AAV2A3E5_9ARAC</name>
<feature type="compositionally biased region" description="Polar residues" evidence="4">
    <location>
        <begin position="234"/>
        <end position="250"/>
    </location>
</feature>
<dbReference type="SUPFAM" id="SSF46579">
    <property type="entry name" value="Prefoldin"/>
    <property type="match status" value="1"/>
</dbReference>
<dbReference type="GO" id="GO:0003682">
    <property type="term" value="F:chromatin binding"/>
    <property type="evidence" value="ECO:0007669"/>
    <property type="project" value="TreeGrafter"/>
</dbReference>
<dbReference type="InterPro" id="IPR052255">
    <property type="entry name" value="RNA_pol_II_subunit5-mediator"/>
</dbReference>
<dbReference type="EMBL" id="CAXIEN010000113">
    <property type="protein sequence ID" value="CAL1278555.1"/>
    <property type="molecule type" value="Genomic_DNA"/>
</dbReference>